<comment type="caution">
    <text evidence="2">The sequence shown here is derived from an EMBL/GenBank/DDBJ whole genome shotgun (WGS) entry which is preliminary data.</text>
</comment>
<reference evidence="2 3" key="1">
    <citation type="submission" date="2020-08" db="EMBL/GenBank/DDBJ databases">
        <title>Genomic Encyclopedia of Type Strains, Phase IV (KMG-IV): sequencing the most valuable type-strain genomes for metagenomic binning, comparative biology and taxonomic classification.</title>
        <authorList>
            <person name="Goeker M."/>
        </authorList>
    </citation>
    <scope>NUCLEOTIDE SEQUENCE [LARGE SCALE GENOMIC DNA]</scope>
    <source>
        <strain evidence="2 3">DSM 29781</strain>
    </source>
</reference>
<evidence type="ECO:0000313" key="3">
    <source>
        <dbReference type="Proteomes" id="UP000532440"/>
    </source>
</evidence>
<dbReference type="GO" id="GO:0016787">
    <property type="term" value="F:hydrolase activity"/>
    <property type="evidence" value="ECO:0007669"/>
    <property type="project" value="UniProtKB-KW"/>
</dbReference>
<proteinExistence type="predicted"/>
<dbReference type="InterPro" id="IPR010662">
    <property type="entry name" value="RBBP9/YdeN"/>
</dbReference>
<dbReference type="Proteomes" id="UP000532440">
    <property type="component" value="Unassembled WGS sequence"/>
</dbReference>
<keyword evidence="2" id="KW-0378">Hydrolase</keyword>
<dbReference type="Pfam" id="PF06821">
    <property type="entry name" value="Ser_hydrolase"/>
    <property type="match status" value="1"/>
</dbReference>
<dbReference type="EMBL" id="JACHGB010000005">
    <property type="protein sequence ID" value="MBB5272679.1"/>
    <property type="molecule type" value="Genomic_DNA"/>
</dbReference>
<dbReference type="RefSeq" id="WP_183968438.1">
    <property type="nucleotide sequence ID" value="NZ_BAABEW010000012.1"/>
</dbReference>
<dbReference type="SUPFAM" id="SSF53474">
    <property type="entry name" value="alpha/beta-Hydrolases"/>
    <property type="match status" value="1"/>
</dbReference>
<sequence length="257" mass="27137">MNPIQSGPAIDGRDAPGAQLPTAAGTPPSGRLLIVPGLRDSGAAHWQTWLQLRFPGAVRVYQRHWSRPDLDAWAARIGDTIDAAGPGPWVAAAHGFGCLALMRHLQLRASPVRFAMLVAPSDPARFGVAARLPVGAPLLPSTLFASENDPGMPIAEAREWARRWGSWVVNLGPAGHVDADAGYRQFPEAAALVERVLREMDDSPRHVPPARQAGDASARPAPPSDAMPAPGVSAPAAGRPAPYALPRRLAGMLGFAR</sequence>
<dbReference type="InterPro" id="IPR029058">
    <property type="entry name" value="AB_hydrolase_fold"/>
</dbReference>
<evidence type="ECO:0000313" key="2">
    <source>
        <dbReference type="EMBL" id="MBB5272679.1"/>
    </source>
</evidence>
<gene>
    <name evidence="2" type="ORF">HNQ70_002702</name>
</gene>
<feature type="region of interest" description="Disordered" evidence="1">
    <location>
        <begin position="1"/>
        <end position="28"/>
    </location>
</feature>
<keyword evidence="3" id="KW-1185">Reference proteome</keyword>
<organism evidence="2 3">
    <name type="scientific">Quisquiliibacterium transsilvanicum</name>
    <dbReference type="NCBI Taxonomy" id="1549638"/>
    <lineage>
        <taxon>Bacteria</taxon>
        <taxon>Pseudomonadati</taxon>
        <taxon>Pseudomonadota</taxon>
        <taxon>Betaproteobacteria</taxon>
        <taxon>Burkholderiales</taxon>
        <taxon>Burkholderiaceae</taxon>
        <taxon>Quisquiliibacterium</taxon>
    </lineage>
</organism>
<name>A0A7W8HII3_9BURK</name>
<protein>
    <submittedName>
        <fullName evidence="2">Putative alpha/beta hydrolase family esterase</fullName>
    </submittedName>
</protein>
<feature type="region of interest" description="Disordered" evidence="1">
    <location>
        <begin position="202"/>
        <end position="241"/>
    </location>
</feature>
<dbReference type="Gene3D" id="3.40.50.1820">
    <property type="entry name" value="alpha/beta hydrolase"/>
    <property type="match status" value="1"/>
</dbReference>
<evidence type="ECO:0000256" key="1">
    <source>
        <dbReference type="SAM" id="MobiDB-lite"/>
    </source>
</evidence>
<accession>A0A7W8HII3</accession>
<dbReference type="AlphaFoldDB" id="A0A7W8HII3"/>